<reference evidence="7 8" key="1">
    <citation type="submission" date="2014-07" db="EMBL/GenBank/DDBJ databases">
        <title>Unique and conserved regions in Vibrio harveyi and related species in comparison with the shrimp pathogen Vibrio harveyi CAIM 1792.</title>
        <authorList>
            <person name="Espinoza-Valles I."/>
            <person name="Vora G."/>
            <person name="Leekitcharoenphon P."/>
            <person name="Ussery D."/>
            <person name="Hoj L."/>
            <person name="Gomez-Gil B."/>
        </authorList>
    </citation>
    <scope>NUCLEOTIDE SEQUENCE [LARGE SCALE GENOMIC DNA]</scope>
    <source>
        <strain evidence="8">CAIM 1854 / LMG 25443</strain>
    </source>
</reference>
<evidence type="ECO:0000256" key="1">
    <source>
        <dbReference type="ARBA" id="ARBA00010815"/>
    </source>
</evidence>
<evidence type="ECO:0000313" key="8">
    <source>
        <dbReference type="Proteomes" id="UP000031586"/>
    </source>
</evidence>
<dbReference type="Gene3D" id="3.40.50.150">
    <property type="entry name" value="Vaccinia Virus protein VP39"/>
    <property type="match status" value="1"/>
</dbReference>
<sequence length="418" mass="47831">MLNTTSMAMPRELTTTQKAARGVLFQCLQKMEIGCLTVIESFKTETTERSERFSTPNGDYNGEPVAATIEVKHPGFYSRLLQGGSIAAGEAYMDGWWDSPDLTALMKLMALNLRALDKLEEQGSWLAKLLYKFSHWSNRNSEENSRKNIHAHYDLGNNLYEAFLDTNMLYSSALYNNADDSLEQAQINKMDRLCQQLELKPTDHVVEIGTGWGAMAIYMAEQYGCQVTTTTISEEQHAYAEQKIKERGLEDKITLLKEDYRNLTGTYDKLVSIEMIEAVGKQFLPSYIKVCESLLKSGGLMAIQAITIADQRYDYYSNNVDFIQKYIFPGGFLPSVTSLTQATTKYSDLVTRDLFDIGLDYAKTLNEWHLRFNRAESEVRSFGYDDRFVRMWRYYLSYCEGGFLARTISAVHMTFQRQ</sequence>
<protein>
    <submittedName>
        <fullName evidence="7">Cyclopropane-fatty-acyl-phospholipid synthase</fullName>
    </submittedName>
</protein>
<evidence type="ECO:0000256" key="5">
    <source>
        <dbReference type="ARBA" id="ARBA00023098"/>
    </source>
</evidence>
<evidence type="ECO:0000256" key="4">
    <source>
        <dbReference type="ARBA" id="ARBA00022691"/>
    </source>
</evidence>
<dbReference type="PANTHER" id="PTHR43667:SF2">
    <property type="entry name" value="FATTY ACID C-METHYL TRANSFERASE"/>
    <property type="match status" value="1"/>
</dbReference>
<evidence type="ECO:0000256" key="6">
    <source>
        <dbReference type="PIRSR" id="PIRSR003085-1"/>
    </source>
</evidence>
<name>A0A0C1YWI6_9VIBR</name>
<dbReference type="AlphaFoldDB" id="A0A0C1YWI6"/>
<evidence type="ECO:0000256" key="2">
    <source>
        <dbReference type="ARBA" id="ARBA00022603"/>
    </source>
</evidence>
<accession>A0A0C1YWI6</accession>
<proteinExistence type="inferred from homology"/>
<dbReference type="SUPFAM" id="SSF53335">
    <property type="entry name" value="S-adenosyl-L-methionine-dependent methyltransferases"/>
    <property type="match status" value="1"/>
</dbReference>
<gene>
    <name evidence="7" type="ORF">H735_26025</name>
</gene>
<evidence type="ECO:0000256" key="3">
    <source>
        <dbReference type="ARBA" id="ARBA00022679"/>
    </source>
</evidence>
<dbReference type="CDD" id="cd02440">
    <property type="entry name" value="AdoMet_MTases"/>
    <property type="match status" value="1"/>
</dbReference>
<dbReference type="InterPro" id="IPR003333">
    <property type="entry name" value="CMAS"/>
</dbReference>
<dbReference type="PIRSF" id="PIRSF003085">
    <property type="entry name" value="CMAS"/>
    <property type="match status" value="1"/>
</dbReference>
<keyword evidence="4" id="KW-0949">S-adenosyl-L-methionine</keyword>
<organism evidence="7 8">
    <name type="scientific">Vibrio owensii CAIM 1854 = LMG 25443</name>
    <dbReference type="NCBI Taxonomy" id="1229493"/>
    <lineage>
        <taxon>Bacteria</taxon>
        <taxon>Pseudomonadati</taxon>
        <taxon>Pseudomonadota</taxon>
        <taxon>Gammaproteobacteria</taxon>
        <taxon>Vibrionales</taxon>
        <taxon>Vibrionaceae</taxon>
        <taxon>Vibrio</taxon>
    </lineage>
</organism>
<dbReference type="PANTHER" id="PTHR43667">
    <property type="entry name" value="CYCLOPROPANE-FATTY-ACYL-PHOSPHOLIPID SYNTHASE"/>
    <property type="match status" value="1"/>
</dbReference>
<dbReference type="GO" id="GO:0032259">
    <property type="term" value="P:methylation"/>
    <property type="evidence" value="ECO:0007669"/>
    <property type="project" value="UniProtKB-KW"/>
</dbReference>
<dbReference type="GO" id="GO:0008610">
    <property type="term" value="P:lipid biosynthetic process"/>
    <property type="evidence" value="ECO:0007669"/>
    <property type="project" value="InterPro"/>
</dbReference>
<keyword evidence="5" id="KW-0443">Lipid metabolism</keyword>
<evidence type="ECO:0000313" key="7">
    <source>
        <dbReference type="EMBL" id="KIF49325.1"/>
    </source>
</evidence>
<dbReference type="Pfam" id="PF02353">
    <property type="entry name" value="CMAS"/>
    <property type="match status" value="1"/>
</dbReference>
<dbReference type="InterPro" id="IPR029063">
    <property type="entry name" value="SAM-dependent_MTases_sf"/>
</dbReference>
<dbReference type="EMBL" id="JPRD01000056">
    <property type="protein sequence ID" value="KIF49325.1"/>
    <property type="molecule type" value="Genomic_DNA"/>
</dbReference>
<feature type="active site" evidence="6">
    <location>
        <position position="399"/>
    </location>
</feature>
<dbReference type="GO" id="GO:0008168">
    <property type="term" value="F:methyltransferase activity"/>
    <property type="evidence" value="ECO:0007669"/>
    <property type="project" value="UniProtKB-KW"/>
</dbReference>
<comment type="similarity">
    <text evidence="1">Belongs to the CFA/CMAS family.</text>
</comment>
<dbReference type="PATRIC" id="fig|1229493.5.peg.4782"/>
<comment type="caution">
    <text evidence="7">The sequence shown here is derived from an EMBL/GenBank/DDBJ whole genome shotgun (WGS) entry which is preliminary data.</text>
</comment>
<keyword evidence="3" id="KW-0808">Transferase</keyword>
<dbReference type="Proteomes" id="UP000031586">
    <property type="component" value="Unassembled WGS sequence"/>
</dbReference>
<dbReference type="RefSeq" id="WP_020196980.1">
    <property type="nucleotide sequence ID" value="NZ_BAOH01000092.1"/>
</dbReference>
<keyword evidence="2" id="KW-0489">Methyltransferase</keyword>
<dbReference type="InterPro" id="IPR050723">
    <property type="entry name" value="CFA/CMAS"/>
</dbReference>